<evidence type="ECO:0000313" key="2">
    <source>
        <dbReference type="Proteomes" id="UP001213721"/>
    </source>
</evidence>
<dbReference type="AlphaFoldDB" id="A0AAX3P002"/>
<dbReference type="EMBL" id="CP118988">
    <property type="protein sequence ID" value="WED78972.1"/>
    <property type="molecule type" value="Genomic_DNA"/>
</dbReference>
<dbReference type="RefSeq" id="WP_275058371.1">
    <property type="nucleotide sequence ID" value="NZ_CP118988.1"/>
</dbReference>
<accession>A0AAX3P002</accession>
<protein>
    <submittedName>
        <fullName evidence="1">Uncharacterized protein</fullName>
    </submittedName>
</protein>
<sequence>MLLAKNCYAKDNLKIGKTIKLGTLYEYRDIESAQIVDDGEGKHSFVLNFDGTVDIEPKWFNFILQGAISVGGDENHPRILGSMSAAIEHLHIVENTGQILRVRDTRASIHREALNGFIFCVSRVRKKRDAVGLFPNYDDCWYMTASKAHSLGLELSILLRDRITSGRHSGNHIVDPNVSLENLSIYCRHEPVSYLSREIHISDTSDFTIEHFMRKISDMAFVKPPSFSAEKEYRFSFTIVAGEMILMPTVKNVILKAEHLGKVRTSP</sequence>
<proteinExistence type="predicted"/>
<dbReference type="Proteomes" id="UP001213721">
    <property type="component" value="Chromosome"/>
</dbReference>
<reference evidence="1" key="1">
    <citation type="submission" date="2023-02" db="EMBL/GenBank/DDBJ databases">
        <title>The sequence of Aeromonas allosaccharophila K520.</title>
        <authorList>
            <person name="Luo X."/>
        </authorList>
    </citation>
    <scope>NUCLEOTIDE SEQUENCE</scope>
    <source>
        <strain evidence="1">K520</strain>
    </source>
</reference>
<evidence type="ECO:0000313" key="1">
    <source>
        <dbReference type="EMBL" id="WED78972.1"/>
    </source>
</evidence>
<organism evidence="1 2">
    <name type="scientific">Aeromonas allosaccharophila</name>
    <dbReference type="NCBI Taxonomy" id="656"/>
    <lineage>
        <taxon>Bacteria</taxon>
        <taxon>Pseudomonadati</taxon>
        <taxon>Pseudomonadota</taxon>
        <taxon>Gammaproteobacteria</taxon>
        <taxon>Aeromonadales</taxon>
        <taxon>Aeromonadaceae</taxon>
        <taxon>Aeromonas</taxon>
    </lineage>
</organism>
<gene>
    <name evidence="1" type="ORF">PYU98_03050</name>
</gene>
<name>A0AAX3P002_9GAMM</name>